<comment type="subunit">
    <text evidence="10">Component of the oligosaccharyltransferase (OST) complex.</text>
</comment>
<evidence type="ECO:0000313" key="11">
    <source>
        <dbReference type="EMBL" id="KAI3430691.1"/>
    </source>
</evidence>
<evidence type="ECO:0000256" key="7">
    <source>
        <dbReference type="ARBA" id="ARBA00022824"/>
    </source>
</evidence>
<evidence type="ECO:0000256" key="4">
    <source>
        <dbReference type="ARBA" id="ARBA00008905"/>
    </source>
</evidence>
<dbReference type="AlphaFoldDB" id="A0A9D4YWR0"/>
<feature type="signal peptide" evidence="10">
    <location>
        <begin position="1"/>
        <end position="20"/>
    </location>
</feature>
<dbReference type="Proteomes" id="UP001055712">
    <property type="component" value="Unassembled WGS sequence"/>
</dbReference>
<feature type="chain" id="PRO_5039763971" description="Dolichyl-diphosphooligosaccharide--protein glycosyltransferase subunit 1" evidence="10">
    <location>
        <begin position="21"/>
        <end position="466"/>
    </location>
</feature>
<reference evidence="11" key="2">
    <citation type="submission" date="2020-11" db="EMBL/GenBank/DDBJ databases">
        <authorList>
            <person name="Cecchin M."/>
            <person name="Marcolungo L."/>
            <person name="Rossato M."/>
            <person name="Girolomoni L."/>
            <person name="Cosentino E."/>
            <person name="Cuine S."/>
            <person name="Li-Beisson Y."/>
            <person name="Delledonne M."/>
            <person name="Ballottari M."/>
        </authorList>
    </citation>
    <scope>NUCLEOTIDE SEQUENCE</scope>
    <source>
        <strain evidence="11">211/11P</strain>
        <tissue evidence="11">Whole cell</tissue>
    </source>
</reference>
<keyword evidence="8 10" id="KW-1133">Transmembrane helix</keyword>
<evidence type="ECO:0000256" key="2">
    <source>
        <dbReference type="ARBA" id="ARBA00004115"/>
    </source>
</evidence>
<name>A0A9D4YWR0_CHLVU</name>
<evidence type="ECO:0000313" key="12">
    <source>
        <dbReference type="Proteomes" id="UP001055712"/>
    </source>
</evidence>
<dbReference type="GO" id="GO:0008250">
    <property type="term" value="C:oligosaccharyltransferase complex"/>
    <property type="evidence" value="ECO:0007669"/>
    <property type="project" value="UniProtKB-UniRule"/>
</dbReference>
<comment type="subcellular location">
    <subcellularLocation>
        <location evidence="2 10">Endoplasmic reticulum membrane</location>
        <topology evidence="2 10">Single-pass type I membrane protein</topology>
    </subcellularLocation>
</comment>
<dbReference type="OrthoDB" id="310030at2759"/>
<dbReference type="Pfam" id="PF04597">
    <property type="entry name" value="Ribophorin_I"/>
    <property type="match status" value="1"/>
</dbReference>
<keyword evidence="7 10" id="KW-0256">Endoplasmic reticulum</keyword>
<dbReference type="PANTHER" id="PTHR21049:SF0">
    <property type="entry name" value="DOLICHYL-DIPHOSPHOOLIGOSACCHARIDE--PROTEIN GLYCOSYLTRANSFERASE SUBUNIT 1"/>
    <property type="match status" value="1"/>
</dbReference>
<evidence type="ECO:0000256" key="9">
    <source>
        <dbReference type="ARBA" id="ARBA00023136"/>
    </source>
</evidence>
<evidence type="ECO:0000256" key="3">
    <source>
        <dbReference type="ARBA" id="ARBA00004922"/>
    </source>
</evidence>
<keyword evidence="12" id="KW-1185">Reference proteome</keyword>
<evidence type="ECO:0000256" key="5">
    <source>
        <dbReference type="ARBA" id="ARBA00022692"/>
    </source>
</evidence>
<keyword evidence="9 10" id="KW-0472">Membrane</keyword>
<evidence type="ECO:0000256" key="1">
    <source>
        <dbReference type="ARBA" id="ARBA00002791"/>
    </source>
</evidence>
<comment type="function">
    <text evidence="1 10">Subunit of the oligosaccharyl transferase (OST) complex that catalyzes the initial transfer of a defined glycan (Glc(3)Man(9)GlcNAc(2) in eukaryotes) from the lipid carrier dolichol-pyrophosphate to an asparagine residue within an Asn-X-Ser/Thr consensus motif in nascent polypeptide chains, the first step in protein N-glycosylation. N-glycosylation occurs cotranslationally and the complex associates with the Sec61 complex at the channel-forming translocon complex that mediates protein translocation across the endoplasmic reticulum (ER). All subunits are required for a maximal enzyme activity.</text>
</comment>
<feature type="transmembrane region" description="Helical" evidence="10">
    <location>
        <begin position="427"/>
        <end position="444"/>
    </location>
</feature>
<evidence type="ECO:0000256" key="8">
    <source>
        <dbReference type="ARBA" id="ARBA00022989"/>
    </source>
</evidence>
<protein>
    <recommendedName>
        <fullName evidence="10">Dolichyl-diphosphooligosaccharide--protein glycosyltransferase subunit 1</fullName>
    </recommendedName>
</protein>
<accession>A0A9D4YWR0</accession>
<comment type="pathway">
    <text evidence="3 10">Protein modification; protein glycosylation.</text>
</comment>
<keyword evidence="6 10" id="KW-0732">Signal</keyword>
<sequence length="466" mass="49924">MAALIVLVLAAAMCAPAARAQLVIEDVQRRIDLTSFRAGFQTKLTVRNGGQTAAESVLLCFPNGLLDHAAVIETGDGGTKLKWAVALPPADAPAGVGCRAFQLAAPLGPGAKVSLQSEGLFTHVLQPKPAKIKQNEPQRVVYQDSAVLVSPYAVEQQSTEIVLGTSNTASFTAVPPSKQSGSVVQYGPYQSTAPFTLQPISVLYENSSPFAHVPELEREIEISHWGQVYFEERYTLRHAGAQVVGEWSRYDVMTKPAEFARAAILGLSATLPPTAHSLYYRDAIGNISSSEARFGADQVSVQLQPRYPLFGGWLVKFLFGWSLPLQNCVTKMPTGRMAFVAPLGPAVHGLVVDQLTVRVVLPEGARGAKVEVGLPLEVPPEQGLKYTYLDVMGRPVVVLRISNYVDELNLPLKVEYTYSSLGLLQKPLLLVAVFGAIFAAAIALNRSGAALKGSPSTQAVGKQHAS</sequence>
<comment type="caution">
    <text evidence="11">The sequence shown here is derived from an EMBL/GenBank/DDBJ whole genome shotgun (WGS) entry which is preliminary data.</text>
</comment>
<gene>
    <name evidence="11" type="ORF">D9Q98_005280</name>
</gene>
<evidence type="ECO:0000256" key="10">
    <source>
        <dbReference type="RuleBase" id="RU361143"/>
    </source>
</evidence>
<reference evidence="11" key="1">
    <citation type="journal article" date="2019" name="Plant J.">
        <title>Chlorella vulgaris genome assembly and annotation reveals the molecular basis for metabolic acclimation to high light conditions.</title>
        <authorList>
            <person name="Cecchin M."/>
            <person name="Marcolungo L."/>
            <person name="Rossato M."/>
            <person name="Girolomoni L."/>
            <person name="Cosentino E."/>
            <person name="Cuine S."/>
            <person name="Li-Beisson Y."/>
            <person name="Delledonne M."/>
            <person name="Ballottari M."/>
        </authorList>
    </citation>
    <scope>NUCLEOTIDE SEQUENCE</scope>
    <source>
        <strain evidence="11">211/11P</strain>
    </source>
</reference>
<organism evidence="11 12">
    <name type="scientific">Chlorella vulgaris</name>
    <name type="common">Green alga</name>
    <dbReference type="NCBI Taxonomy" id="3077"/>
    <lineage>
        <taxon>Eukaryota</taxon>
        <taxon>Viridiplantae</taxon>
        <taxon>Chlorophyta</taxon>
        <taxon>core chlorophytes</taxon>
        <taxon>Trebouxiophyceae</taxon>
        <taxon>Chlorellales</taxon>
        <taxon>Chlorellaceae</taxon>
        <taxon>Chlorella clade</taxon>
        <taxon>Chlorella</taxon>
    </lineage>
</organism>
<comment type="similarity">
    <text evidence="4 10">Belongs to the OST1 family.</text>
</comment>
<proteinExistence type="inferred from homology"/>
<dbReference type="PANTHER" id="PTHR21049">
    <property type="entry name" value="RIBOPHORIN I"/>
    <property type="match status" value="1"/>
</dbReference>
<evidence type="ECO:0000256" key="6">
    <source>
        <dbReference type="ARBA" id="ARBA00022729"/>
    </source>
</evidence>
<dbReference type="EMBL" id="SIDB01000007">
    <property type="protein sequence ID" value="KAI3430691.1"/>
    <property type="molecule type" value="Genomic_DNA"/>
</dbReference>
<keyword evidence="5 10" id="KW-0812">Transmembrane</keyword>
<dbReference type="InterPro" id="IPR007676">
    <property type="entry name" value="Ribophorin_I"/>
</dbReference>
<dbReference type="GO" id="GO:0018279">
    <property type="term" value="P:protein N-linked glycosylation via asparagine"/>
    <property type="evidence" value="ECO:0007669"/>
    <property type="project" value="TreeGrafter"/>
</dbReference>